<protein>
    <recommendedName>
        <fullName evidence="3">Helix-turn-helix domain-containing protein</fullName>
    </recommendedName>
</protein>
<evidence type="ECO:0000313" key="1">
    <source>
        <dbReference type="EMBL" id="ETT81999.1"/>
    </source>
</evidence>
<proteinExistence type="predicted"/>
<gene>
    <name evidence="1" type="ORF">C176_17546</name>
</gene>
<sequence length="63" mass="7449">MNQGYEFTFPKEWFSLKEAAIYAGVSYNTFKKFRLLGLKVCEIEGIKRVAKKEIDRFLEEYSS</sequence>
<dbReference type="eggNOG" id="ENOG5030BXH">
    <property type="taxonomic scope" value="Bacteria"/>
</dbReference>
<dbReference type="EMBL" id="ASQA01000035">
    <property type="protein sequence ID" value="ETT81999.1"/>
    <property type="molecule type" value="Genomic_DNA"/>
</dbReference>
<name>W4EP59_9BACL</name>
<dbReference type="RefSeq" id="WP_038188781.1">
    <property type="nucleotide sequence ID" value="NZ_ASQA01000035.1"/>
</dbReference>
<evidence type="ECO:0000313" key="2">
    <source>
        <dbReference type="Proteomes" id="UP000019062"/>
    </source>
</evidence>
<accession>W4EP59</accession>
<organism evidence="1 2">
    <name type="scientific">Viridibacillus arenosi FSL R5-213</name>
    <dbReference type="NCBI Taxonomy" id="1227360"/>
    <lineage>
        <taxon>Bacteria</taxon>
        <taxon>Bacillati</taxon>
        <taxon>Bacillota</taxon>
        <taxon>Bacilli</taxon>
        <taxon>Bacillales</taxon>
        <taxon>Caryophanaceae</taxon>
        <taxon>Viridibacillus</taxon>
    </lineage>
</organism>
<dbReference type="Proteomes" id="UP000019062">
    <property type="component" value="Unassembled WGS sequence"/>
</dbReference>
<reference evidence="1 2" key="1">
    <citation type="journal article" date="2014" name="BMC Genomics">
        <title>Genomic comparison of sporeforming bacilli isolated from milk.</title>
        <authorList>
            <person name="Moreno Switt A.I."/>
            <person name="Andrus A.D."/>
            <person name="Ranieri M.L."/>
            <person name="Orsi R.H."/>
            <person name="Ivy R."/>
            <person name="den Bakker H.C."/>
            <person name="Martin N.H."/>
            <person name="Wiedmann M."/>
            <person name="Boor K.J."/>
        </authorList>
    </citation>
    <scope>NUCLEOTIDE SEQUENCE [LARGE SCALE GENOMIC DNA]</scope>
    <source>
        <strain evidence="1 2">FSL R5-213</strain>
    </source>
</reference>
<dbReference type="AlphaFoldDB" id="W4EP59"/>
<keyword evidence="2" id="KW-1185">Reference proteome</keyword>
<dbReference type="PATRIC" id="fig|1227360.4.peg.3570"/>
<evidence type="ECO:0008006" key="3">
    <source>
        <dbReference type="Google" id="ProtNLM"/>
    </source>
</evidence>
<comment type="caution">
    <text evidence="1">The sequence shown here is derived from an EMBL/GenBank/DDBJ whole genome shotgun (WGS) entry which is preliminary data.</text>
</comment>